<dbReference type="PROSITE" id="PS50893">
    <property type="entry name" value="ABC_TRANSPORTER_2"/>
    <property type="match status" value="1"/>
</dbReference>
<feature type="transmembrane region" description="Helical" evidence="9">
    <location>
        <begin position="406"/>
        <end position="430"/>
    </location>
</feature>
<comment type="similarity">
    <text evidence="2">Belongs to the ABC transporter superfamily. ABCB family. Multidrug resistance exporter (TC 3.A.1.201) subfamily.</text>
</comment>
<dbReference type="Pfam" id="PF00005">
    <property type="entry name" value="ABC_tran"/>
    <property type="match status" value="2"/>
</dbReference>
<sequence>MQGSVNLGAAVPYIETFGVAKGAAAKVFSLIDRVPLINSLSEEGVCPSELKGIITFKDVHFEYPSRSDVKVLKGFNLTINEGEKVAFVGISGCGKSTCVHLIQRFYDPHQGQILLDGMDIKYLNVAWLRRQIGVVGQEPVLFQTSIAENIKLGHEDATRRDIIEAAGVANARDFIGKLPEGYDTLVGERGAQLSGGQKQRIAIARALVRKPHILLLDEATSALDTSSEAKVQAALDKASEGRTTIIVAHRLSTICSADRIVTINDGKVAEQGTHEELIALKGHYYKLVMAQVNSGEESWAMAISKNTEDEERSIEDEFVIPDFLQEDKIVFSSPEVKVAKELPKSSLLQVMHLNKPEWPYIFIACVCSIVMGAAMPVLAVLFGSLIQVLGLPNRAEIHNETNKYSIYFVTAGFGIGLSTFMQVYTITLTGEKLTLRLRRMLFAAMLQQEIAWFDEKANSSGALCARLSEDASQVQGATGQRLSLIIQSIATFLLAVGLAMYYEWRLGLAGLAFSPVIMAAQYYFIVVQSGELLNKREAMEQAIQVAVEAVSNIRTVAGLGREQTFHQKYMKALETVHLVALRNCHFRALVFGMASSIMFFAYGACMYYGGKLVEQEGIPYSNVFKVSQALILGTASVGSALAFAPNLQKGLVAARKVFQLLNRNSNIVDPEPLGKDKWVTEGSTDYSKVVFSYPTRRHVHVLQDFSMSVRPGQTIALVGPSGCGKTTCIQLLERFFDPSSGVVMLDGRDISSVPLYSLRSQLGVVSQEPVLFNRTIADNIAYGCNMRNVHMSEIVKAAKQANIHTFITSLPMVSSTLYKAGSRLLNRSTYTH</sequence>
<dbReference type="InterPro" id="IPR027417">
    <property type="entry name" value="P-loop_NTPase"/>
</dbReference>
<dbReference type="GO" id="GO:0090374">
    <property type="term" value="P:oligopeptide export from mitochondrion"/>
    <property type="evidence" value="ECO:0007669"/>
    <property type="project" value="TreeGrafter"/>
</dbReference>
<feature type="transmembrane region" description="Helical" evidence="9">
    <location>
        <begin position="508"/>
        <end position="526"/>
    </location>
</feature>
<accession>A0A7R9B064</accession>
<dbReference type="SUPFAM" id="SSF90123">
    <property type="entry name" value="ABC transporter transmembrane region"/>
    <property type="match status" value="1"/>
</dbReference>
<dbReference type="InterPro" id="IPR017871">
    <property type="entry name" value="ABC_transporter-like_CS"/>
</dbReference>
<evidence type="ECO:0000259" key="10">
    <source>
        <dbReference type="PROSITE" id="PS50893"/>
    </source>
</evidence>
<dbReference type="GO" id="GO:0005743">
    <property type="term" value="C:mitochondrial inner membrane"/>
    <property type="evidence" value="ECO:0007669"/>
    <property type="project" value="TreeGrafter"/>
</dbReference>
<keyword evidence="8 9" id="KW-0472">Membrane</keyword>
<comment type="subcellular location">
    <subcellularLocation>
        <location evidence="1">Membrane</location>
        <topology evidence="1">Multi-pass membrane protein</topology>
    </subcellularLocation>
</comment>
<evidence type="ECO:0000256" key="7">
    <source>
        <dbReference type="ARBA" id="ARBA00022989"/>
    </source>
</evidence>
<dbReference type="InterPro" id="IPR036640">
    <property type="entry name" value="ABC1_TM_sf"/>
</dbReference>
<dbReference type="CDD" id="cd18578">
    <property type="entry name" value="ABC_6TM_Pgp_ABCB1_D2_like"/>
    <property type="match status" value="1"/>
</dbReference>
<dbReference type="GO" id="GO:0005524">
    <property type="term" value="F:ATP binding"/>
    <property type="evidence" value="ECO:0007669"/>
    <property type="project" value="UniProtKB-KW"/>
</dbReference>
<gene>
    <name evidence="12" type="ORF">TSIB3V08_LOCUS7891</name>
</gene>
<reference evidence="12" key="1">
    <citation type="submission" date="2020-11" db="EMBL/GenBank/DDBJ databases">
        <authorList>
            <person name="Tran Van P."/>
        </authorList>
    </citation>
    <scope>NUCLEOTIDE SEQUENCE</scope>
</reference>
<feature type="transmembrane region" description="Helical" evidence="9">
    <location>
        <begin position="360"/>
        <end position="386"/>
    </location>
</feature>
<dbReference type="PROSITE" id="PS50929">
    <property type="entry name" value="ABC_TM1F"/>
    <property type="match status" value="1"/>
</dbReference>
<dbReference type="PANTHER" id="PTHR43394">
    <property type="entry name" value="ATP-DEPENDENT PERMEASE MDL1, MITOCHONDRIAL"/>
    <property type="match status" value="1"/>
</dbReference>
<evidence type="ECO:0000256" key="9">
    <source>
        <dbReference type="SAM" id="Phobius"/>
    </source>
</evidence>
<dbReference type="GO" id="GO:0016887">
    <property type="term" value="F:ATP hydrolysis activity"/>
    <property type="evidence" value="ECO:0007669"/>
    <property type="project" value="InterPro"/>
</dbReference>
<dbReference type="EMBL" id="OC003884">
    <property type="protein sequence ID" value="CAD7263821.1"/>
    <property type="molecule type" value="Genomic_DNA"/>
</dbReference>
<dbReference type="PROSITE" id="PS00211">
    <property type="entry name" value="ABC_TRANSPORTER_1"/>
    <property type="match status" value="1"/>
</dbReference>
<evidence type="ECO:0000256" key="2">
    <source>
        <dbReference type="ARBA" id="ARBA00007577"/>
    </source>
</evidence>
<dbReference type="InterPro" id="IPR003593">
    <property type="entry name" value="AAA+_ATPase"/>
</dbReference>
<evidence type="ECO:0000256" key="1">
    <source>
        <dbReference type="ARBA" id="ARBA00004141"/>
    </source>
</evidence>
<evidence type="ECO:0000256" key="5">
    <source>
        <dbReference type="ARBA" id="ARBA00022741"/>
    </source>
</evidence>
<dbReference type="FunFam" id="3.40.50.300:FF:000205">
    <property type="entry name" value="ABC transporter B family member 4"/>
    <property type="match status" value="1"/>
</dbReference>
<dbReference type="InterPro" id="IPR003439">
    <property type="entry name" value="ABC_transporter-like_ATP-bd"/>
</dbReference>
<feature type="domain" description="ABC transmembrane type-1" evidence="11">
    <location>
        <begin position="362"/>
        <end position="649"/>
    </location>
</feature>
<dbReference type="SUPFAM" id="SSF52540">
    <property type="entry name" value="P-loop containing nucleoside triphosphate hydrolases"/>
    <property type="match status" value="2"/>
</dbReference>
<protein>
    <submittedName>
        <fullName evidence="12">Uncharacterized protein</fullName>
    </submittedName>
</protein>
<name>A0A7R9B064_TIMSH</name>
<evidence type="ECO:0000256" key="6">
    <source>
        <dbReference type="ARBA" id="ARBA00022840"/>
    </source>
</evidence>
<keyword evidence="4 9" id="KW-0812">Transmembrane</keyword>
<keyword evidence="3" id="KW-0813">Transport</keyword>
<dbReference type="InterPro" id="IPR039421">
    <property type="entry name" value="Type_1_exporter"/>
</dbReference>
<dbReference type="SMART" id="SM00382">
    <property type="entry name" value="AAA"/>
    <property type="match status" value="2"/>
</dbReference>
<evidence type="ECO:0000256" key="4">
    <source>
        <dbReference type="ARBA" id="ARBA00022692"/>
    </source>
</evidence>
<evidence type="ECO:0000256" key="3">
    <source>
        <dbReference type="ARBA" id="ARBA00022448"/>
    </source>
</evidence>
<dbReference type="GO" id="GO:0015421">
    <property type="term" value="F:ABC-type oligopeptide transporter activity"/>
    <property type="evidence" value="ECO:0007669"/>
    <property type="project" value="TreeGrafter"/>
</dbReference>
<dbReference type="FunFam" id="1.20.1560.10:FF:000009">
    <property type="entry name" value="ABC transporter B family member 1"/>
    <property type="match status" value="1"/>
</dbReference>
<dbReference type="PANTHER" id="PTHR43394:SF27">
    <property type="entry name" value="ATP-DEPENDENT TRANSLOCASE ABCB1-LIKE"/>
    <property type="match status" value="1"/>
</dbReference>
<keyword evidence="7 9" id="KW-1133">Transmembrane helix</keyword>
<feature type="transmembrane region" description="Helical" evidence="9">
    <location>
        <begin position="588"/>
        <end position="609"/>
    </location>
</feature>
<feature type="domain" description="ABC transporter" evidence="10">
    <location>
        <begin position="54"/>
        <end position="290"/>
    </location>
</feature>
<proteinExistence type="inferred from homology"/>
<evidence type="ECO:0000256" key="8">
    <source>
        <dbReference type="ARBA" id="ARBA00023136"/>
    </source>
</evidence>
<keyword evidence="6" id="KW-0067">ATP-binding</keyword>
<dbReference type="AlphaFoldDB" id="A0A7R9B064"/>
<evidence type="ECO:0000259" key="11">
    <source>
        <dbReference type="PROSITE" id="PS50929"/>
    </source>
</evidence>
<organism evidence="12">
    <name type="scientific">Timema shepardi</name>
    <name type="common">Walking stick</name>
    <dbReference type="NCBI Taxonomy" id="629360"/>
    <lineage>
        <taxon>Eukaryota</taxon>
        <taxon>Metazoa</taxon>
        <taxon>Ecdysozoa</taxon>
        <taxon>Arthropoda</taxon>
        <taxon>Hexapoda</taxon>
        <taxon>Insecta</taxon>
        <taxon>Pterygota</taxon>
        <taxon>Neoptera</taxon>
        <taxon>Polyneoptera</taxon>
        <taxon>Phasmatodea</taxon>
        <taxon>Timematodea</taxon>
        <taxon>Timematoidea</taxon>
        <taxon>Timematidae</taxon>
        <taxon>Timema</taxon>
    </lineage>
</organism>
<dbReference type="CDD" id="cd03249">
    <property type="entry name" value="ABC_MTABC3_MDL1_MDL2"/>
    <property type="match status" value="1"/>
</dbReference>
<evidence type="ECO:0000313" key="12">
    <source>
        <dbReference type="EMBL" id="CAD7263821.1"/>
    </source>
</evidence>
<dbReference type="InterPro" id="IPR011527">
    <property type="entry name" value="ABC1_TM_dom"/>
</dbReference>
<dbReference type="Pfam" id="PF00664">
    <property type="entry name" value="ABC_membrane"/>
    <property type="match status" value="1"/>
</dbReference>
<dbReference type="Gene3D" id="1.20.1560.10">
    <property type="entry name" value="ABC transporter type 1, transmembrane domain"/>
    <property type="match status" value="1"/>
</dbReference>
<keyword evidence="5" id="KW-0547">Nucleotide-binding</keyword>
<dbReference type="Gene3D" id="3.40.50.300">
    <property type="entry name" value="P-loop containing nucleotide triphosphate hydrolases"/>
    <property type="match status" value="2"/>
</dbReference>